<dbReference type="PANTHER" id="PTHR42907">
    <property type="entry name" value="FMN-LINKED OXIDOREDUCTASES SUPERFAMILY PROTEIN"/>
    <property type="match status" value="1"/>
</dbReference>
<dbReference type="NCBIfam" id="NF008774">
    <property type="entry name" value="PRK11815.1"/>
    <property type="match status" value="1"/>
</dbReference>
<dbReference type="Gene3D" id="2.130.10.10">
    <property type="entry name" value="YVTN repeat-like/Quinoprotein amine dehydrogenase"/>
    <property type="match status" value="1"/>
</dbReference>
<keyword evidence="5" id="KW-0507">mRNA processing</keyword>
<keyword evidence="12" id="KW-0853">WD repeat</keyword>
<comment type="catalytic activity">
    <reaction evidence="11">
        <text>a 5,6-dihydrouridine in mRNA + NADP(+) = a uridine in mRNA + NADPH + H(+)</text>
        <dbReference type="Rhea" id="RHEA:69855"/>
        <dbReference type="Rhea" id="RHEA-COMP:14658"/>
        <dbReference type="Rhea" id="RHEA-COMP:17789"/>
        <dbReference type="ChEBI" id="CHEBI:15378"/>
        <dbReference type="ChEBI" id="CHEBI:57783"/>
        <dbReference type="ChEBI" id="CHEBI:58349"/>
        <dbReference type="ChEBI" id="CHEBI:65315"/>
        <dbReference type="ChEBI" id="CHEBI:74443"/>
    </reaction>
    <physiologicalReaction direction="right-to-left" evidence="11">
        <dbReference type="Rhea" id="RHEA:69857"/>
    </physiologicalReaction>
</comment>
<keyword evidence="9" id="KW-0560">Oxidoreductase</keyword>
<dbReference type="SUPFAM" id="SSF50978">
    <property type="entry name" value="WD40 repeat-like"/>
    <property type="match status" value="1"/>
</dbReference>
<dbReference type="GO" id="GO:0006397">
    <property type="term" value="P:mRNA processing"/>
    <property type="evidence" value="ECO:0007669"/>
    <property type="project" value="UniProtKB-KW"/>
</dbReference>
<feature type="region of interest" description="Disordered" evidence="13">
    <location>
        <begin position="1"/>
        <end position="155"/>
    </location>
</feature>
<feature type="compositionally biased region" description="Polar residues" evidence="13">
    <location>
        <begin position="278"/>
        <end position="305"/>
    </location>
</feature>
<evidence type="ECO:0000313" key="16">
    <source>
        <dbReference type="Proteomes" id="UP000245699"/>
    </source>
</evidence>
<dbReference type="STRING" id="61424.A0A2T9YAV2"/>
<comment type="caution">
    <text evidence="15">The sequence shown here is derived from an EMBL/GenBank/DDBJ whole genome shotgun (WGS) entry which is preliminary data.</text>
</comment>
<evidence type="ECO:0000256" key="7">
    <source>
        <dbReference type="ARBA" id="ARBA00022857"/>
    </source>
</evidence>
<dbReference type="InterPro" id="IPR001680">
    <property type="entry name" value="WD40_rpt"/>
</dbReference>
<accession>A0A2T9YAV2</accession>
<dbReference type="PROSITE" id="PS01136">
    <property type="entry name" value="UPF0034"/>
    <property type="match status" value="1"/>
</dbReference>
<feature type="domain" description="DUS-like FMN-binding" evidence="14">
    <location>
        <begin position="722"/>
        <end position="1034"/>
    </location>
</feature>
<keyword evidence="7" id="KW-0521">NADP</keyword>
<evidence type="ECO:0000256" key="1">
    <source>
        <dbReference type="ARBA" id="ARBA00001917"/>
    </source>
</evidence>
<evidence type="ECO:0000256" key="11">
    <source>
        <dbReference type="ARBA" id="ARBA00049447"/>
    </source>
</evidence>
<keyword evidence="4" id="KW-0288">FMN</keyword>
<feature type="compositionally biased region" description="Polar residues" evidence="13">
    <location>
        <begin position="92"/>
        <end position="127"/>
    </location>
</feature>
<keyword evidence="8" id="KW-0694">RNA-binding</keyword>
<evidence type="ECO:0000256" key="13">
    <source>
        <dbReference type="SAM" id="MobiDB-lite"/>
    </source>
</evidence>
<feature type="region of interest" description="Disordered" evidence="13">
    <location>
        <begin position="278"/>
        <end position="348"/>
    </location>
</feature>
<dbReference type="GO" id="GO:0017150">
    <property type="term" value="F:tRNA dihydrouridine synthase activity"/>
    <property type="evidence" value="ECO:0007669"/>
    <property type="project" value="InterPro"/>
</dbReference>
<reference evidence="15 16" key="1">
    <citation type="journal article" date="2018" name="MBio">
        <title>Comparative Genomics Reveals the Core Gene Toolbox for the Fungus-Insect Symbiosis.</title>
        <authorList>
            <person name="Wang Y."/>
            <person name="Stata M."/>
            <person name="Wang W."/>
            <person name="Stajich J.E."/>
            <person name="White M.M."/>
            <person name="Moncalvo J.M."/>
        </authorList>
    </citation>
    <scope>NUCLEOTIDE SEQUENCE [LARGE SCALE GENOMIC DNA]</scope>
    <source>
        <strain evidence="15 16">AUS-77-4</strain>
    </source>
</reference>
<feature type="compositionally biased region" description="Low complexity" evidence="13">
    <location>
        <begin position="37"/>
        <end position="48"/>
    </location>
</feature>
<dbReference type="AlphaFoldDB" id="A0A2T9YAV2"/>
<dbReference type="PANTHER" id="PTHR42907:SF1">
    <property type="entry name" value="FMN-LINKED OXIDOREDUCTASES SUPERFAMILY PROTEIN"/>
    <property type="match status" value="1"/>
</dbReference>
<evidence type="ECO:0000256" key="4">
    <source>
        <dbReference type="ARBA" id="ARBA00022643"/>
    </source>
</evidence>
<dbReference type="InterPro" id="IPR018517">
    <property type="entry name" value="tRNA_hU_synthase_CS"/>
</dbReference>
<evidence type="ECO:0000256" key="6">
    <source>
        <dbReference type="ARBA" id="ARBA00022694"/>
    </source>
</evidence>
<sequence length="1079" mass="121402">MSSNRFSFFSKNTPSKNNNPSHNTDRTSNSKPIYPEQNTSTSQSSNNQIRNHERFVNNDTHNKPPITTDHYNSNRQSLNHHHFTDDNPFRKPSTNGDHYDSSLNASSSRSHQVDKTLTSPQNIPVSQKKSRSPSRYSEHNPNYKRSYERPSSAQYNPFESLKKAKILSGETNVENYTLNTGVIPLPKKSKDFIDYELENTSESILKAIDSESENLSSREIIRDLKLLLSVVETEKNKHIYYSKKAQESAESISNTCSIIQKRIEALISTNTQQPLNNNSLYYNTPDNFQSSKSTSVNTEPTIQKKQTIHPERSIQIEQKSNLPVCNNRTSDEISSKTNLQPPRYPRYSPVPNEYDNSVSHLPKYNEDTDILPTPSNTVPPTIRTFPEDISVSRVETRHTSLSKLLGDSFVPRSRAVTKESMDICFTSKRDMLFSLQSTLSKSFRRKPRGLIVKEFSCWDSSSRMAAVTGSLDGTIQFWDVRARSMYKNSSVMVSEKQWPEYMCAVSDGVVCVALNRSNEDGKESSPGNYNTALANENAPLALVSLYSISHDKVNFDTTLLSPGNIQRNISAIAPVSGKFSGVGNRTVFATCGTDKKIDLWDIGFDSSFKPYVKGVHPVPSYHSAPINSLDFEHQRSLLFSGGSDCRLQASDLNSQSTISNHKFTDRINNVVISPENPNTLLLSFASTHDQFRLIDLRAPLFSPKVALNFGYPSEKNQSRTLVAPMVDVTTVPFLHLLGLISPHGNHTLYTEMFHANAFSKGNLKNNTPKFSQFVPTSNKQWGDSITVQIGTNSPVEAQLAAQELLDSGTCEINLNVGCPSSNVQSGNFGAVLMKTPEKVAEICNSMNQVVGSKSKISVKCRIGIDSEESFDFLQNFMETVYTKGNVTKFVIHARRALLKGLSPKQNRQVPELNHKLVHLIKEYYPEFEIIINGGIDSTEKTEQLLDHLDGVMIGRKIMNDPWFLQNLDKDIYKETVFPTQESVFKEYLEYADTMQIQHGFRLSVLSKPALHFFKGQKARSFRGNLTNLISKAKLQNNKLLEYSDDSTRTKFSTLALEAIKISNREHLEKSMNLVSKSYS</sequence>
<dbReference type="InterPro" id="IPR013785">
    <property type="entry name" value="Aldolase_TIM"/>
</dbReference>
<dbReference type="SUPFAM" id="SSF51395">
    <property type="entry name" value="FMN-linked oxidoreductases"/>
    <property type="match status" value="1"/>
</dbReference>
<evidence type="ECO:0000256" key="8">
    <source>
        <dbReference type="ARBA" id="ARBA00022884"/>
    </source>
</evidence>
<feature type="compositionally biased region" description="Low complexity" evidence="13">
    <location>
        <begin position="7"/>
        <end position="22"/>
    </location>
</feature>
<dbReference type="GO" id="GO:0050660">
    <property type="term" value="F:flavin adenine dinucleotide binding"/>
    <property type="evidence" value="ECO:0007669"/>
    <property type="project" value="InterPro"/>
</dbReference>
<feature type="compositionally biased region" description="Basic and acidic residues" evidence="13">
    <location>
        <begin position="50"/>
        <end position="62"/>
    </location>
</feature>
<evidence type="ECO:0000256" key="9">
    <source>
        <dbReference type="ARBA" id="ARBA00023002"/>
    </source>
</evidence>
<organism evidence="15 16">
    <name type="scientific">Furculomyces boomerangus</name>
    <dbReference type="NCBI Taxonomy" id="61424"/>
    <lineage>
        <taxon>Eukaryota</taxon>
        <taxon>Fungi</taxon>
        <taxon>Fungi incertae sedis</taxon>
        <taxon>Zoopagomycota</taxon>
        <taxon>Kickxellomycotina</taxon>
        <taxon>Harpellomycetes</taxon>
        <taxon>Harpellales</taxon>
        <taxon>Harpellaceae</taxon>
        <taxon>Furculomyces</taxon>
    </lineage>
</organism>
<evidence type="ECO:0000256" key="3">
    <source>
        <dbReference type="ARBA" id="ARBA00022630"/>
    </source>
</evidence>
<dbReference type="Proteomes" id="UP000245699">
    <property type="component" value="Unassembled WGS sequence"/>
</dbReference>
<comment type="cofactor">
    <cofactor evidence="1">
        <name>FMN</name>
        <dbReference type="ChEBI" id="CHEBI:58210"/>
    </cofactor>
</comment>
<dbReference type="EMBL" id="MBFT01000542">
    <property type="protein sequence ID" value="PVU89445.1"/>
    <property type="molecule type" value="Genomic_DNA"/>
</dbReference>
<dbReference type="Gene3D" id="3.20.20.70">
    <property type="entry name" value="Aldolase class I"/>
    <property type="match status" value="1"/>
</dbReference>
<dbReference type="CDD" id="cd02801">
    <property type="entry name" value="DUS_like_FMN"/>
    <property type="match status" value="1"/>
</dbReference>
<keyword evidence="3" id="KW-0285">Flavoprotein</keyword>
<evidence type="ECO:0000256" key="5">
    <source>
        <dbReference type="ARBA" id="ARBA00022664"/>
    </source>
</evidence>
<evidence type="ECO:0000256" key="12">
    <source>
        <dbReference type="PROSITE-ProRule" id="PRU00221"/>
    </source>
</evidence>
<evidence type="ECO:0000313" key="15">
    <source>
        <dbReference type="EMBL" id="PVU89445.1"/>
    </source>
</evidence>
<evidence type="ECO:0000256" key="10">
    <source>
        <dbReference type="ARBA" id="ARBA00048342"/>
    </source>
</evidence>
<dbReference type="InterPro" id="IPR035587">
    <property type="entry name" value="DUS-like_FMN-bd"/>
</dbReference>
<dbReference type="Pfam" id="PF01207">
    <property type="entry name" value="Dus"/>
    <property type="match status" value="1"/>
</dbReference>
<name>A0A2T9YAV2_9FUNG</name>
<dbReference type="PROSITE" id="PS50082">
    <property type="entry name" value="WD_REPEATS_2"/>
    <property type="match status" value="1"/>
</dbReference>
<feature type="repeat" description="WD" evidence="12">
    <location>
        <begin position="467"/>
        <end position="488"/>
    </location>
</feature>
<comment type="catalytic activity">
    <reaction evidence="10">
        <text>a 5,6-dihydrouridine in mRNA + NAD(+) = a uridine in mRNA + NADH + H(+)</text>
        <dbReference type="Rhea" id="RHEA:69851"/>
        <dbReference type="Rhea" id="RHEA-COMP:14658"/>
        <dbReference type="Rhea" id="RHEA-COMP:17789"/>
        <dbReference type="ChEBI" id="CHEBI:15378"/>
        <dbReference type="ChEBI" id="CHEBI:57540"/>
        <dbReference type="ChEBI" id="CHEBI:57945"/>
        <dbReference type="ChEBI" id="CHEBI:65315"/>
        <dbReference type="ChEBI" id="CHEBI:74443"/>
    </reaction>
    <physiologicalReaction direction="right-to-left" evidence="10">
        <dbReference type="Rhea" id="RHEA:69853"/>
    </physiologicalReaction>
</comment>
<evidence type="ECO:0000256" key="2">
    <source>
        <dbReference type="ARBA" id="ARBA00022555"/>
    </source>
</evidence>
<evidence type="ECO:0000259" key="14">
    <source>
        <dbReference type="Pfam" id="PF01207"/>
    </source>
</evidence>
<feature type="compositionally biased region" description="Polar residues" evidence="13">
    <location>
        <begin position="315"/>
        <end position="328"/>
    </location>
</feature>
<dbReference type="GO" id="GO:0000049">
    <property type="term" value="F:tRNA binding"/>
    <property type="evidence" value="ECO:0007669"/>
    <property type="project" value="UniProtKB-KW"/>
</dbReference>
<keyword evidence="2" id="KW-0820">tRNA-binding</keyword>
<dbReference type="Pfam" id="PF00400">
    <property type="entry name" value="WD40"/>
    <property type="match status" value="1"/>
</dbReference>
<keyword evidence="6" id="KW-0819">tRNA processing</keyword>
<protein>
    <recommendedName>
        <fullName evidence="14">DUS-like FMN-binding domain-containing protein</fullName>
    </recommendedName>
</protein>
<dbReference type="InterPro" id="IPR015943">
    <property type="entry name" value="WD40/YVTN_repeat-like_dom_sf"/>
</dbReference>
<gene>
    <name evidence="15" type="ORF">BB559_005096</name>
</gene>
<dbReference type="OrthoDB" id="10262250at2759"/>
<proteinExistence type="predicted"/>
<dbReference type="InterPro" id="IPR004653">
    <property type="entry name" value="DusA"/>
</dbReference>
<keyword evidence="16" id="KW-1185">Reference proteome</keyword>
<dbReference type="InterPro" id="IPR036322">
    <property type="entry name" value="WD40_repeat_dom_sf"/>
</dbReference>